<comment type="caution">
    <text evidence="2">The sequence shown here is derived from an EMBL/GenBank/DDBJ whole genome shotgun (WGS) entry which is preliminary data.</text>
</comment>
<keyword evidence="3" id="KW-1185">Reference proteome</keyword>
<feature type="signal peptide" evidence="1">
    <location>
        <begin position="1"/>
        <end position="20"/>
    </location>
</feature>
<feature type="chain" id="PRO_5006189229" evidence="1">
    <location>
        <begin position="21"/>
        <end position="870"/>
    </location>
</feature>
<protein>
    <submittedName>
        <fullName evidence="2">Uncharacterized protein</fullName>
    </submittedName>
</protein>
<keyword evidence="1" id="KW-0732">Signal</keyword>
<proteinExistence type="predicted"/>
<evidence type="ECO:0000256" key="1">
    <source>
        <dbReference type="SAM" id="SignalP"/>
    </source>
</evidence>
<dbReference type="Proteomes" id="UP000050827">
    <property type="component" value="Unassembled WGS sequence"/>
</dbReference>
<evidence type="ECO:0000313" key="2">
    <source>
        <dbReference type="EMBL" id="KQC30246.1"/>
    </source>
</evidence>
<dbReference type="RefSeq" id="WP_055394922.1">
    <property type="nucleotide sequence ID" value="NZ_LCTZ01000002.1"/>
</dbReference>
<dbReference type="STRING" id="346185.AAY42_10440"/>
<dbReference type="AlphaFoldDB" id="A0A0Q1CH39"/>
<dbReference type="EMBL" id="LCTZ01000002">
    <property type="protein sequence ID" value="KQC30246.1"/>
    <property type="molecule type" value="Genomic_DNA"/>
</dbReference>
<organism evidence="2 3">
    <name type="scientific">Flagellimonas eckloniae</name>
    <dbReference type="NCBI Taxonomy" id="346185"/>
    <lineage>
        <taxon>Bacteria</taxon>
        <taxon>Pseudomonadati</taxon>
        <taxon>Bacteroidota</taxon>
        <taxon>Flavobacteriia</taxon>
        <taxon>Flavobacteriales</taxon>
        <taxon>Flavobacteriaceae</taxon>
        <taxon>Flagellimonas</taxon>
    </lineage>
</organism>
<reference evidence="2 3" key="1">
    <citation type="submission" date="2015-04" db="EMBL/GenBank/DDBJ databases">
        <title>Complete genome of flavobacterium.</title>
        <authorList>
            <person name="Kwon Y.M."/>
            <person name="Kim S.-J."/>
        </authorList>
    </citation>
    <scope>NUCLEOTIDE SEQUENCE [LARGE SCALE GENOMIC DNA]</scope>
    <source>
        <strain evidence="2 3">DK169</strain>
    </source>
</reference>
<evidence type="ECO:0000313" key="3">
    <source>
        <dbReference type="Proteomes" id="UP000050827"/>
    </source>
</evidence>
<accession>A0A0Q1CH39</accession>
<dbReference type="OrthoDB" id="1401154at2"/>
<sequence>MKTSLKFLMLITVTALFIWACSSKDNIEEMMMDDDVSISDDVDPTDDDPTGSDEFELVDVAITIPEGSNLNLANTKVVSLGQLVSVENNTASDIPFNSGSIELAYLLDSNDNVLLAGFVSDETKEISIETTAGVLVYFGMASSLRGTAYKNFFVQNIGQQETFQQFVATLENLIVQNSKVIEEGGYMSELNNTISALSEKEVIDIEYKIDLGTIQSSGLALNEVSDKSFNVTNSYPRRTHAYLYKKSFKNLLGEETVINSEIEGNDTADRELDIPFISLADENDENFQGQVTNFTLCSQGARYVGKTSEALNLELPEGRSSETFELSVIGPGKGTAAEREMTNKEQEKFEELSVQTFVLDYFIPILMDIGGNRDVYSAKILQSATSLTASVEPILRAHEPSITAVLDNDYETAIKEFIPFLYDDIRLSNDLRNIMTSLYSIISDGNSSNTFIQNNELIQEGEQRYLKISSSILRSLNESVGISCINQRLGSSAKLEKWDVTISEGIVKLTPEKMITIPFTDAKEINALAFFDLQSGDEFEYEWSTTTQFGGVLYDLDNDINGSSFTTSNSKVSFISNASSAQLGENQNLETVTVKVFVINGNTRDEIGEATMTVDVKKQKFVIRPDNITISGDEEVKLVLFHNDGTTTIPNDETDYEVVWTTTGDYGLIRGYNITETNFNERDTKYVAFDTEIPQGSDKITAKIYGKPKNSSESFKLLDEAEATIKIENDENKFTFQVDIAVYNSQPALDGDWWGYGAGTYWGFDPTTKEDKIPEGKEVERYHMDIIERIPSLIPDCANNSKTWYPENAAEDLADSNQYFIVCGTGSAGGHRDTWESNQAAIQAGYAELLARMKATKGYAQVTVYLRDKQ</sequence>
<name>A0A0Q1CH39_9FLAO</name>
<gene>
    <name evidence="2" type="ORF">AAY42_10440</name>
</gene>